<evidence type="ECO:0000313" key="2">
    <source>
        <dbReference type="Proteomes" id="UP000275777"/>
    </source>
</evidence>
<gene>
    <name evidence="1" type="ORF">NCTC9695_03389</name>
</gene>
<proteinExistence type="predicted"/>
<protein>
    <submittedName>
        <fullName evidence="1">Uncharacterized protein</fullName>
    </submittedName>
</protein>
<dbReference type="AlphaFoldDB" id="A0A447TDE2"/>
<reference evidence="1 2" key="1">
    <citation type="submission" date="2018-12" db="EMBL/GenBank/DDBJ databases">
        <authorList>
            <consortium name="Pathogen Informatics"/>
        </authorList>
    </citation>
    <scope>NUCLEOTIDE SEQUENCE [LARGE SCALE GENOMIC DNA]</scope>
    <source>
        <strain evidence="1 2">NCTC9695</strain>
    </source>
</reference>
<accession>A0A447TDE2</accession>
<dbReference type="Proteomes" id="UP000275777">
    <property type="component" value="Chromosome"/>
</dbReference>
<organism evidence="1 2">
    <name type="scientific">Chromobacterium violaceum</name>
    <dbReference type="NCBI Taxonomy" id="536"/>
    <lineage>
        <taxon>Bacteria</taxon>
        <taxon>Pseudomonadati</taxon>
        <taxon>Pseudomonadota</taxon>
        <taxon>Betaproteobacteria</taxon>
        <taxon>Neisseriales</taxon>
        <taxon>Chromobacteriaceae</taxon>
        <taxon>Chromobacterium</taxon>
    </lineage>
</organism>
<evidence type="ECO:0000313" key="1">
    <source>
        <dbReference type="EMBL" id="VEB42935.1"/>
    </source>
</evidence>
<name>A0A447TDE2_CHRVL</name>
<sequence>MKGLGLRHRWRIYDDAGNSISLQDFDAKLAEAKALKEPLTLKRLGIQTVSID</sequence>
<dbReference type="EMBL" id="LR134182">
    <property type="protein sequence ID" value="VEB42935.1"/>
    <property type="molecule type" value="Genomic_DNA"/>
</dbReference>